<evidence type="ECO:0000256" key="1">
    <source>
        <dbReference type="SAM" id="MobiDB-lite"/>
    </source>
</evidence>
<dbReference type="OMA" id="SWLYHLI"/>
<feature type="domain" description="BRCT" evidence="2">
    <location>
        <begin position="3"/>
        <end position="113"/>
    </location>
</feature>
<dbReference type="GeneID" id="4620093"/>
<organism evidence="3 4">
    <name type="scientific">Eremothecium gossypii (strain ATCC 10895 / CBS 109.51 / FGSC 9923 / NRRL Y-1056)</name>
    <name type="common">Yeast</name>
    <name type="synonym">Ashbya gossypii</name>
    <dbReference type="NCBI Taxonomy" id="284811"/>
    <lineage>
        <taxon>Eukaryota</taxon>
        <taxon>Fungi</taxon>
        <taxon>Dikarya</taxon>
        <taxon>Ascomycota</taxon>
        <taxon>Saccharomycotina</taxon>
        <taxon>Saccharomycetes</taxon>
        <taxon>Saccharomycetales</taxon>
        <taxon>Saccharomycetaceae</taxon>
        <taxon>Eremothecium</taxon>
    </lineage>
</organism>
<keyword evidence="4" id="KW-1185">Reference proteome</keyword>
<dbReference type="FunCoup" id="Q75AR5">
    <property type="interactions" value="87"/>
</dbReference>
<dbReference type="InParanoid" id="Q75AR5"/>
<dbReference type="AlphaFoldDB" id="Q75AR5"/>
<dbReference type="FunFam" id="3.40.50.10190:FF:000091">
    <property type="entry name" value="Regulator of Ty1 transposition"/>
    <property type="match status" value="1"/>
</dbReference>
<dbReference type="PANTHER" id="PTHR47667:SF1">
    <property type="entry name" value="REGULATOR OF TY1 TRANSPOSITION PROTEIN 107"/>
    <property type="match status" value="1"/>
</dbReference>
<feature type="compositionally biased region" description="Polar residues" evidence="1">
    <location>
        <begin position="567"/>
        <end position="601"/>
    </location>
</feature>
<dbReference type="HOGENOM" id="CLU_002149_0_0_1"/>
<dbReference type="PANTHER" id="PTHR47667">
    <property type="entry name" value="REGULATOR OF TY1 TRANSPOSITION PROTEIN 107"/>
    <property type="match status" value="1"/>
</dbReference>
<sequence length="875" mass="97504">MTASLKIFKGLHILLIQSPQFAESEITSVVEQLVGHGAAKTTVWGGTDDEKASTKEWIRDNFRANIHCIIAADIDFPFYRSAAFDLMVPVVTPNWCSACVKNGRLMRTTGFSPDPEHFLKECYIYISKHALSTAEYELFSAMISFMGGCCMDFLSTKVTHIITTDPRDPATLALERFGKLSVHSVTPTWIAECFACKQIVSTTPYILDKAMEESSVRSCMVDNWFIDDKDWSWTSSIFLGHTFYLSMELPLKTSCYKFLIQLISAMGGQIARYVDFEDISPDRADSFIDLDLSKDCVYARGKGLHCGNMAWLFYMLSMQQFIAPTAKLVLSPRYPKLFTEKELVLAFTNYLGQQRYYIQRLVDLLGGSSTTELSRKNTHLISLFPHGKKHETALKWNSCIVVNHLWLEQCYKLRKKLDPNAPEFTRIPVPDELSNAIGQMALETTARNMVSPRKAVSPDIVMHNSQTDVALVVSTTDIDLKDNNESTNDTSVVHEPGKVMNSDDLTAVHSTKTRQEDANEMFSALDEAVSKGKKSCLPKKHIAASVAASTSNEISASAKSNKDSSDVQATKQLPATPTSNPRQTKPKSTSGTQNDTASSQKNTRRKNADDSPSSESSKTKKRKTTVVDAKQLVSPYLEEYSDTTGGRLPYDIKAVFTNCHENITDLDKEILRQLGIILQEEIEEDTNCIIGPKKARTAKFLTSFSFHPLKYALLPKFITEILSLVHSGRNEPISLPLEQYYIPDIDADVIAKTELPTKLFERSGLQAVNLSEDIPGGVEVISSILKAHGMVQINGLPKKFKAKDIAKNTVDNGSPDFVLVATKASAAKKFSKLCEEVDRNAKVLIVEWNWCVKAIFSLEVDYNDPEFVISKTGFA</sequence>
<dbReference type="OrthoDB" id="342264at2759"/>
<dbReference type="Pfam" id="PF16770">
    <property type="entry name" value="RTT107_BRCT_5"/>
    <property type="match status" value="1"/>
</dbReference>
<dbReference type="Gene3D" id="3.40.50.10190">
    <property type="entry name" value="BRCT domain"/>
    <property type="match status" value="4"/>
</dbReference>
<feature type="domain" description="BRCT" evidence="2">
    <location>
        <begin position="114"/>
        <end position="207"/>
    </location>
</feature>
<evidence type="ECO:0000259" key="2">
    <source>
        <dbReference type="PROSITE" id="PS50172"/>
    </source>
</evidence>
<proteinExistence type="predicted"/>
<dbReference type="Pfam" id="PF16771">
    <property type="entry name" value="RTT107_BRCT_6"/>
    <property type="match status" value="1"/>
</dbReference>
<dbReference type="GO" id="GO:1990683">
    <property type="term" value="P:DNA double-strand break attachment to nuclear envelope"/>
    <property type="evidence" value="ECO:0000318"/>
    <property type="project" value="GO_Central"/>
</dbReference>
<dbReference type="InterPro" id="IPR001357">
    <property type="entry name" value="BRCT_dom"/>
</dbReference>
<dbReference type="GO" id="GO:0006302">
    <property type="term" value="P:double-strand break repair"/>
    <property type="evidence" value="ECO:0000318"/>
    <property type="project" value="GO_Central"/>
</dbReference>
<dbReference type="InterPro" id="IPR031906">
    <property type="entry name" value="RTT107_BRCT_6"/>
</dbReference>
<dbReference type="PROSITE" id="PS50172">
    <property type="entry name" value="BRCT"/>
    <property type="match status" value="3"/>
</dbReference>
<dbReference type="RefSeq" id="NP_983951.1">
    <property type="nucleotide sequence ID" value="NM_209304.1"/>
</dbReference>
<accession>Q75AR5</accession>
<feature type="domain" description="BRCT" evidence="2">
    <location>
        <begin position="333"/>
        <end position="424"/>
    </location>
</feature>
<evidence type="ECO:0000313" key="4">
    <source>
        <dbReference type="Proteomes" id="UP000000591"/>
    </source>
</evidence>
<reference evidence="3 4" key="1">
    <citation type="journal article" date="2004" name="Science">
        <title>The Ashbya gossypii genome as a tool for mapping the ancient Saccharomyces cerevisiae genome.</title>
        <authorList>
            <person name="Dietrich F.S."/>
            <person name="Voegeli S."/>
            <person name="Brachat S."/>
            <person name="Lerch A."/>
            <person name="Gates K."/>
            <person name="Steiner S."/>
            <person name="Mohr C."/>
            <person name="Pohlmann R."/>
            <person name="Luedi P."/>
            <person name="Choi S."/>
            <person name="Wing R.A."/>
            <person name="Flavier A."/>
            <person name="Gaffney T.D."/>
            <person name="Philippsen P."/>
        </authorList>
    </citation>
    <scope>NUCLEOTIDE SEQUENCE [LARGE SCALE GENOMIC DNA]</scope>
    <source>
        <strain evidence="4">ATCC 10895 / CBS 109.51 / FGSC 9923 / NRRL Y-1056</strain>
    </source>
</reference>
<dbReference type="GO" id="GO:0035361">
    <property type="term" value="C:Cul8-RING ubiquitin ligase complex"/>
    <property type="evidence" value="ECO:0000318"/>
    <property type="project" value="GO_Central"/>
</dbReference>
<dbReference type="SMART" id="SM00292">
    <property type="entry name" value="BRCT"/>
    <property type="match status" value="4"/>
</dbReference>
<dbReference type="EMBL" id="AE016817">
    <property type="protein sequence ID" value="AAS51775.1"/>
    <property type="molecule type" value="Genomic_DNA"/>
</dbReference>
<protein>
    <submittedName>
        <fullName evidence="3">ADL145Cp</fullName>
    </submittedName>
</protein>
<dbReference type="CDD" id="cd00027">
    <property type="entry name" value="BRCT"/>
    <property type="match status" value="1"/>
</dbReference>
<gene>
    <name evidence="3" type="ORF">AGOS_ADL145C</name>
</gene>
<dbReference type="Proteomes" id="UP000000591">
    <property type="component" value="Chromosome IV"/>
</dbReference>
<dbReference type="InterPro" id="IPR053036">
    <property type="entry name" value="CellCycle_DNARepair_Reg"/>
</dbReference>
<dbReference type="STRING" id="284811.Q75AR5"/>
<dbReference type="InterPro" id="IPR036420">
    <property type="entry name" value="BRCT_dom_sf"/>
</dbReference>
<evidence type="ECO:0000313" key="3">
    <source>
        <dbReference type="EMBL" id="AAS51775.1"/>
    </source>
</evidence>
<dbReference type="Pfam" id="PF00533">
    <property type="entry name" value="BRCT"/>
    <property type="match status" value="1"/>
</dbReference>
<dbReference type="eggNOG" id="KOG2043">
    <property type="taxonomic scope" value="Eukaryota"/>
</dbReference>
<name>Q75AR5_EREGS</name>
<reference evidence="4" key="2">
    <citation type="journal article" date="2013" name="G3 (Bethesda)">
        <title>Genomes of Ashbya fungi isolated from insects reveal four mating-type loci, numerous translocations, lack of transposons, and distinct gene duplications.</title>
        <authorList>
            <person name="Dietrich F.S."/>
            <person name="Voegeli S."/>
            <person name="Kuo S."/>
            <person name="Philippsen P."/>
        </authorList>
    </citation>
    <scope>GENOME REANNOTATION</scope>
    <source>
        <strain evidence="4">ATCC 10895 / CBS 109.51 / FGSC 9923 / NRRL Y-1056</strain>
    </source>
</reference>
<feature type="region of interest" description="Disordered" evidence="1">
    <location>
        <begin position="550"/>
        <end position="626"/>
    </location>
</feature>
<dbReference type="GO" id="GO:0005634">
    <property type="term" value="C:nucleus"/>
    <property type="evidence" value="ECO:0000318"/>
    <property type="project" value="GO_Central"/>
</dbReference>
<dbReference type="KEGG" id="ago:AGOS_ADL145C"/>
<dbReference type="SUPFAM" id="SSF52113">
    <property type="entry name" value="BRCT domain"/>
    <property type="match status" value="3"/>
</dbReference>
<dbReference type="Pfam" id="PF12738">
    <property type="entry name" value="PTCB-BRCT"/>
    <property type="match status" value="1"/>
</dbReference>